<evidence type="ECO:0000256" key="2">
    <source>
        <dbReference type="ARBA" id="ARBA00022759"/>
    </source>
</evidence>
<dbReference type="InterPro" id="IPR011604">
    <property type="entry name" value="PDDEXK-like_dom_sf"/>
</dbReference>
<dbReference type="EMBL" id="GQ884143">
    <property type="protein sequence ID" value="ACZ63593.1"/>
    <property type="molecule type" value="Genomic_DNA"/>
</dbReference>
<dbReference type="Gene3D" id="1.10.1170.10">
    <property type="entry name" value="Inhibitor Of Apoptosis Protein (2mihbC-IAP-1), Chain A"/>
    <property type="match status" value="1"/>
</dbReference>
<evidence type="ECO:0000313" key="6">
    <source>
        <dbReference type="Proteomes" id="UP000202544"/>
    </source>
</evidence>
<dbReference type="PANTHER" id="PTHR46609:SF8">
    <property type="entry name" value="YQAJ VIRAL RECOMBINASE DOMAIN-CONTAINING PROTEIN"/>
    <property type="match status" value="1"/>
</dbReference>
<evidence type="ECO:0000256" key="3">
    <source>
        <dbReference type="ARBA" id="ARBA00022801"/>
    </source>
</evidence>
<dbReference type="Gene3D" id="3.90.320.10">
    <property type="match status" value="1"/>
</dbReference>
<evidence type="ECO:0000256" key="1">
    <source>
        <dbReference type="ARBA" id="ARBA00022722"/>
    </source>
</evidence>
<organism evidence="5 6">
    <name type="scientific">Pieris rapae granulovirus Wuhan</name>
    <dbReference type="NCBI Taxonomy" id="2848030"/>
    <lineage>
        <taxon>Viruses</taxon>
        <taxon>Viruses incertae sedis</taxon>
        <taxon>Naldaviricetes</taxon>
        <taxon>Lefavirales</taxon>
        <taxon>Baculoviridae</taxon>
        <taxon>Betabaculovirus</taxon>
        <taxon>Betabaculovirus arrapae</taxon>
    </lineage>
</organism>
<dbReference type="InterPro" id="IPR034720">
    <property type="entry name" value="Viral_alk_exo"/>
</dbReference>
<dbReference type="Pfam" id="PF01771">
    <property type="entry name" value="Viral_alk_exo"/>
    <property type="match status" value="1"/>
</dbReference>
<keyword evidence="1" id="KW-0540">Nuclease</keyword>
<dbReference type="InterPro" id="IPR011335">
    <property type="entry name" value="Restrct_endonuc-II-like"/>
</dbReference>
<dbReference type="InterPro" id="IPR051703">
    <property type="entry name" value="NF-kappa-B_Signaling_Reg"/>
</dbReference>
<dbReference type="OrthoDB" id="9306at10239"/>
<keyword evidence="6" id="KW-1185">Reference proteome</keyword>
<reference evidence="5 6" key="2">
    <citation type="journal article" date="2012" name="J. Virol.">
        <title>The Genome of Pieris rapae Granulovirus.</title>
        <authorList>
            <person name="Zhang B.Q."/>
            <person name="Cheng R.L."/>
            <person name="Wang X.F."/>
            <person name="Zhang C.X."/>
        </authorList>
    </citation>
    <scope>NUCLEOTIDE SEQUENCE [LARGE SCALE GENOMIC DNA]</scope>
    <source>
        <strain evidence="5">Wuhan</strain>
    </source>
</reference>
<reference evidence="5 6" key="1">
    <citation type="journal article" date="2011" name="J. Proteome Res.">
        <title>ODV-associated proteins of the Pieris rapae granulovirus.</title>
        <authorList>
            <person name="Wang X.F."/>
            <person name="Zhang B.Q."/>
            <person name="Xu H.J."/>
            <person name="Cui Y.J."/>
            <person name="Xu Y.P."/>
            <person name="Zhang M.J."/>
            <person name="Han Y.S."/>
            <person name="Lee Y.S."/>
            <person name="Bao Y.Y."/>
            <person name="Zhang C.X."/>
        </authorList>
    </citation>
    <scope>NUCLEOTIDE SEQUENCE [LARGE SCALE GENOMIC DNA]</scope>
    <source>
        <strain evidence="5">Wuhan</strain>
    </source>
</reference>
<evidence type="ECO:0000313" key="5">
    <source>
        <dbReference type="EMBL" id="ACZ63593.1"/>
    </source>
</evidence>
<dbReference type="GO" id="GO:0004519">
    <property type="term" value="F:endonuclease activity"/>
    <property type="evidence" value="ECO:0007669"/>
    <property type="project" value="UniProtKB-KW"/>
</dbReference>
<dbReference type="Proteomes" id="UP000202544">
    <property type="component" value="Segment"/>
</dbReference>
<dbReference type="GeneID" id="11107114"/>
<sequence>MAYELAVSEGGMSDEQLGFAKKYMLQNYIKTLTESHRNTTEEIMELEKATRGQAKNVLWKLLRINRTTASGTSGGFYGETTPAMKYGIDNEKLLKKNKIVMSIIREGVEKKLKKEIIEEVLDCGLFLSEIGLYSASPDAYFRLDNNDLVVLEIKCPYTYRNETLESIRLKMNSSRSRYRVPHTAFSVNRHDTLHVAVEKRNDHYRQMQAQLYVTGAVMAVYMVKFSDMPEIHFVPRDEKFIKELADRELIKLKMYANENKRSQIMVMEKERLKSFGGSGHADKIARLLAKNGMYCWCGNVICFFCKQQFEIIDKSIDIILEEHNKECNRQENISMVEVGHERYLNVFDRINNLLNTQKYSLIECEELAKKGYFYNGSRLAFYCCGEQETHKNDCYKIQQ</sequence>
<evidence type="ECO:0000256" key="4">
    <source>
        <dbReference type="ARBA" id="ARBA00022839"/>
    </source>
</evidence>
<proteinExistence type="predicted"/>
<dbReference type="GO" id="GO:0004527">
    <property type="term" value="F:exonuclease activity"/>
    <property type="evidence" value="ECO:0007669"/>
    <property type="project" value="UniProtKB-KW"/>
</dbReference>
<name>D2J4S4_9BBAC</name>
<dbReference type="SUPFAM" id="SSF57924">
    <property type="entry name" value="Inhibitor of apoptosis (IAP) repeat"/>
    <property type="match status" value="1"/>
</dbReference>
<accession>D2J4S4</accession>
<dbReference type="PANTHER" id="PTHR46609">
    <property type="entry name" value="EXONUCLEASE, PHAGE-TYPE/RECB, C-TERMINAL DOMAIN-CONTAINING PROTEIN"/>
    <property type="match status" value="1"/>
</dbReference>
<keyword evidence="2" id="KW-0255">Endonuclease</keyword>
<keyword evidence="3" id="KW-0378">Hydrolase</keyword>
<dbReference type="SUPFAM" id="SSF52980">
    <property type="entry name" value="Restriction endonuclease-like"/>
    <property type="match status" value="1"/>
</dbReference>
<dbReference type="RefSeq" id="YP_003429431.1">
    <property type="nucleotide sequence ID" value="NC_013797.1"/>
</dbReference>
<keyword evidence="4" id="KW-0269">Exonuclease</keyword>
<dbReference type="KEGG" id="vg:11107114"/>
<protein>
    <submittedName>
        <fullName evidence="5">ALK-EXO</fullName>
    </submittedName>
</protein>